<evidence type="ECO:0000313" key="3">
    <source>
        <dbReference type="Proteomes" id="UP001296104"/>
    </source>
</evidence>
<dbReference type="EMBL" id="CAVMBE010000052">
    <property type="protein sequence ID" value="CAK4031765.1"/>
    <property type="molecule type" value="Genomic_DNA"/>
</dbReference>
<sequence>MHPPKDVFVIDKLGIMEVQAFIECYCTAYQQPEADMIMPMLFPGTDLRSPEVRNRLQKYLNNHDVYLVARYQQTGKLLGVSWWHTELNPPKTPEDKETAFAKVKERKDEAPDVPGRNQPLEDAYMEAAFDATMECTGPDPYVELRVLAVLPHHQRRGIGSSLLREGLERLDRCTRLKAFVIASIQGKALHDKFGFQVTRELPLDPTNWGGNSRSTHWCMLRLPAVCENDDIPLDENIFLTGTFNYLRPKQGLETLIALLG</sequence>
<dbReference type="Gene3D" id="3.40.630.30">
    <property type="match status" value="1"/>
</dbReference>
<dbReference type="GO" id="GO:0016747">
    <property type="term" value="F:acyltransferase activity, transferring groups other than amino-acyl groups"/>
    <property type="evidence" value="ECO:0007669"/>
    <property type="project" value="InterPro"/>
</dbReference>
<protein>
    <submittedName>
        <fullName evidence="2">Acyl- N-acyltransferase</fullName>
    </submittedName>
</protein>
<accession>A0AAI9ED73</accession>
<evidence type="ECO:0000259" key="1">
    <source>
        <dbReference type="PROSITE" id="PS51186"/>
    </source>
</evidence>
<dbReference type="Pfam" id="PF13508">
    <property type="entry name" value="Acetyltransf_7"/>
    <property type="match status" value="1"/>
</dbReference>
<dbReference type="CDD" id="cd04301">
    <property type="entry name" value="NAT_SF"/>
    <property type="match status" value="1"/>
</dbReference>
<organism evidence="2 3">
    <name type="scientific">Lecanosticta acicola</name>
    <dbReference type="NCBI Taxonomy" id="111012"/>
    <lineage>
        <taxon>Eukaryota</taxon>
        <taxon>Fungi</taxon>
        <taxon>Dikarya</taxon>
        <taxon>Ascomycota</taxon>
        <taxon>Pezizomycotina</taxon>
        <taxon>Dothideomycetes</taxon>
        <taxon>Dothideomycetidae</taxon>
        <taxon>Mycosphaerellales</taxon>
        <taxon>Mycosphaerellaceae</taxon>
        <taxon>Lecanosticta</taxon>
    </lineage>
</organism>
<feature type="domain" description="N-acetyltransferase" evidence="1">
    <location>
        <begin position="86"/>
        <end position="224"/>
    </location>
</feature>
<evidence type="ECO:0000313" key="2">
    <source>
        <dbReference type="EMBL" id="CAK4031765.1"/>
    </source>
</evidence>
<comment type="caution">
    <text evidence="2">The sequence shown here is derived from an EMBL/GenBank/DDBJ whole genome shotgun (WGS) entry which is preliminary data.</text>
</comment>
<keyword evidence="3" id="KW-1185">Reference proteome</keyword>
<name>A0AAI9ED73_9PEZI</name>
<dbReference type="PANTHER" id="PTHR42791:SF1">
    <property type="entry name" value="N-ACETYLTRANSFERASE DOMAIN-CONTAINING PROTEIN"/>
    <property type="match status" value="1"/>
</dbReference>
<proteinExistence type="predicted"/>
<dbReference type="Proteomes" id="UP001296104">
    <property type="component" value="Unassembled WGS sequence"/>
</dbReference>
<reference evidence="2" key="1">
    <citation type="submission" date="2023-11" db="EMBL/GenBank/DDBJ databases">
        <authorList>
            <person name="Alioto T."/>
            <person name="Alioto T."/>
            <person name="Gomez Garrido J."/>
        </authorList>
    </citation>
    <scope>NUCLEOTIDE SEQUENCE</scope>
</reference>
<dbReference type="InterPro" id="IPR016181">
    <property type="entry name" value="Acyl_CoA_acyltransferase"/>
</dbReference>
<dbReference type="AlphaFoldDB" id="A0AAI9ED73"/>
<dbReference type="InterPro" id="IPR052523">
    <property type="entry name" value="Trichothecene_AcTrans"/>
</dbReference>
<dbReference type="PROSITE" id="PS51186">
    <property type="entry name" value="GNAT"/>
    <property type="match status" value="1"/>
</dbReference>
<dbReference type="InterPro" id="IPR000182">
    <property type="entry name" value="GNAT_dom"/>
</dbReference>
<gene>
    <name evidence="2" type="ORF">LECACI_7A006923</name>
</gene>
<dbReference type="PANTHER" id="PTHR42791">
    <property type="entry name" value="GNAT FAMILY ACETYLTRANSFERASE"/>
    <property type="match status" value="1"/>
</dbReference>
<dbReference type="SUPFAM" id="SSF55729">
    <property type="entry name" value="Acyl-CoA N-acyltransferases (Nat)"/>
    <property type="match status" value="1"/>
</dbReference>